<evidence type="ECO:0000256" key="1">
    <source>
        <dbReference type="ARBA" id="ARBA00009275"/>
    </source>
</evidence>
<protein>
    <recommendedName>
        <fullName evidence="4">Endonuclease/exonuclease/phosphatase domain-containing protein</fullName>
    </recommendedName>
</protein>
<dbReference type="PANTHER" id="PTHR41349">
    <property type="match status" value="1"/>
</dbReference>
<feature type="chain" id="PRO_5041203504" description="Endonuclease/exonuclease/phosphatase domain-containing protein" evidence="3">
    <location>
        <begin position="20"/>
        <end position="634"/>
    </location>
</feature>
<dbReference type="PANTHER" id="PTHR41349:SF1">
    <property type="entry name" value="PROTEIN CBG08683"/>
    <property type="match status" value="1"/>
</dbReference>
<dbReference type="Gene3D" id="3.60.10.10">
    <property type="entry name" value="Endonuclease/exonuclease/phosphatase"/>
    <property type="match status" value="1"/>
</dbReference>
<evidence type="ECO:0000313" key="6">
    <source>
        <dbReference type="Proteomes" id="UP001177023"/>
    </source>
</evidence>
<comment type="caution">
    <text evidence="5">The sequence shown here is derived from an EMBL/GenBank/DDBJ whole genome shotgun (WGS) entry which is preliminary data.</text>
</comment>
<feature type="transmembrane region" description="Helical" evidence="2">
    <location>
        <begin position="401"/>
        <end position="421"/>
    </location>
</feature>
<keyword evidence="2" id="KW-0472">Membrane</keyword>
<feature type="signal peptide" evidence="3">
    <location>
        <begin position="1"/>
        <end position="19"/>
    </location>
</feature>
<dbReference type="InterPro" id="IPR001130">
    <property type="entry name" value="TatD-like"/>
</dbReference>
<dbReference type="Gene3D" id="3.20.20.140">
    <property type="entry name" value="Metal-dependent hydrolases"/>
    <property type="match status" value="2"/>
</dbReference>
<keyword evidence="2" id="KW-0812">Transmembrane</keyword>
<dbReference type="AlphaFoldDB" id="A0AA36G3N0"/>
<accession>A0AA36G3N0</accession>
<dbReference type="Pfam" id="PF01026">
    <property type="entry name" value="TatD_DNase"/>
    <property type="match status" value="2"/>
</dbReference>
<dbReference type="CDD" id="cd01310">
    <property type="entry name" value="TatD_DNAse"/>
    <property type="match status" value="1"/>
</dbReference>
<dbReference type="EMBL" id="CATQJA010002648">
    <property type="protein sequence ID" value="CAJ0577051.1"/>
    <property type="molecule type" value="Genomic_DNA"/>
</dbReference>
<organism evidence="5 6">
    <name type="scientific">Mesorhabditis spiculigera</name>
    <dbReference type="NCBI Taxonomy" id="96644"/>
    <lineage>
        <taxon>Eukaryota</taxon>
        <taxon>Metazoa</taxon>
        <taxon>Ecdysozoa</taxon>
        <taxon>Nematoda</taxon>
        <taxon>Chromadorea</taxon>
        <taxon>Rhabditida</taxon>
        <taxon>Rhabditina</taxon>
        <taxon>Rhabditomorpha</taxon>
        <taxon>Rhabditoidea</taxon>
        <taxon>Rhabditidae</taxon>
        <taxon>Mesorhabditinae</taxon>
        <taxon>Mesorhabditis</taxon>
    </lineage>
</organism>
<dbReference type="SUPFAM" id="SSF51556">
    <property type="entry name" value="Metallo-dependent hydrolases"/>
    <property type="match status" value="1"/>
</dbReference>
<feature type="domain" description="Endonuclease/exonuclease/phosphatase" evidence="4">
    <location>
        <begin position="26"/>
        <end position="304"/>
    </location>
</feature>
<dbReference type="InterPro" id="IPR005135">
    <property type="entry name" value="Endo/exonuclease/phosphatase"/>
</dbReference>
<sequence>MFFLTILCISILLPICVDAQPSFRVMTFNIWNCGGNVNDGVAKIAKHILLVNPDIVAMQEVEYEKCAENITQYLPSSWHFVHPDRDYPDVMILTKHKIVEVVSHKDDAYIYAKVELPGEKHVNFWSVHAEARAYGPYLAYNKLVTNISQILSAEHAGKEGRAEELGGLLASPEMAAALKIVAQVPIVVAGDFNVPSHQDWGEDTKSIHGGWAVPWPATKELTDQGFVDSYRALFPDPVKDPARTWSTCNKMNSEYHYAFEEAQDRIDFIFYQGRVKPSRTQMYGGSVPIKPIPFHAENDYPSDHFAIDGVRVPHGSCKYMNSIWTRHRIAFKRLLLIPTILCVPAPHVYNFWWYLVQQPEENEDIDIKQSFVIIDACRSIIALLLGALMTIGVYKKYPTPLLCYSSYLIFFCLVFLIDTVTGFSNKGFWLALGSMLIYFSYGSVMLYESRVPYELVDIGANLGHPSYKNDFEEVIKRAKEAGIKKLMLTGTSEEISQSVCKLAEREPGFLYFTAGVHPHDAKDFKEDTLDTLRTLWAHPQCVAVGECAVIHCFTGTVKEAERFIELGFYIGLTGFLWKDRLPNGVKVALKTGAIPLNRLVLETDAPFMFPKVNDKKIPKEIRDKLTEPALQLHK</sequence>
<dbReference type="InterPro" id="IPR032466">
    <property type="entry name" value="Metal_Hydrolase"/>
</dbReference>
<keyword evidence="6" id="KW-1185">Reference proteome</keyword>
<comment type="similarity">
    <text evidence="1">Belongs to the metallo-dependent hydrolases superfamily. TatD-type hydrolase family.</text>
</comment>
<proteinExistence type="inferred from homology"/>
<keyword evidence="3" id="KW-0732">Signal</keyword>
<dbReference type="InterPro" id="IPR036691">
    <property type="entry name" value="Endo/exonu/phosph_ase_sf"/>
</dbReference>
<reference evidence="5" key="1">
    <citation type="submission" date="2023-06" db="EMBL/GenBank/DDBJ databases">
        <authorList>
            <person name="Delattre M."/>
        </authorList>
    </citation>
    <scope>NUCLEOTIDE SEQUENCE</scope>
    <source>
        <strain evidence="5">AF72</strain>
    </source>
</reference>
<feature type="transmembrane region" description="Helical" evidence="2">
    <location>
        <begin position="371"/>
        <end position="394"/>
    </location>
</feature>
<dbReference type="GO" id="GO:0016788">
    <property type="term" value="F:hydrolase activity, acting on ester bonds"/>
    <property type="evidence" value="ECO:0007669"/>
    <property type="project" value="InterPro"/>
</dbReference>
<evidence type="ECO:0000256" key="3">
    <source>
        <dbReference type="SAM" id="SignalP"/>
    </source>
</evidence>
<evidence type="ECO:0000259" key="4">
    <source>
        <dbReference type="Pfam" id="PF03372"/>
    </source>
</evidence>
<feature type="transmembrane region" description="Helical" evidence="2">
    <location>
        <begin position="427"/>
        <end position="447"/>
    </location>
</feature>
<name>A0AA36G3N0_9BILA</name>
<dbReference type="Proteomes" id="UP001177023">
    <property type="component" value="Unassembled WGS sequence"/>
</dbReference>
<gene>
    <name evidence="5" type="ORF">MSPICULIGERA_LOCUS15330</name>
</gene>
<dbReference type="SUPFAM" id="SSF56219">
    <property type="entry name" value="DNase I-like"/>
    <property type="match status" value="1"/>
</dbReference>
<evidence type="ECO:0000256" key="2">
    <source>
        <dbReference type="SAM" id="Phobius"/>
    </source>
</evidence>
<keyword evidence="2" id="KW-1133">Transmembrane helix</keyword>
<feature type="non-terminal residue" evidence="5">
    <location>
        <position position="634"/>
    </location>
</feature>
<evidence type="ECO:0000313" key="5">
    <source>
        <dbReference type="EMBL" id="CAJ0577051.1"/>
    </source>
</evidence>
<dbReference type="Pfam" id="PF03372">
    <property type="entry name" value="Exo_endo_phos"/>
    <property type="match status" value="1"/>
</dbReference>